<evidence type="ECO:0000259" key="1">
    <source>
        <dbReference type="Pfam" id="PF01909"/>
    </source>
</evidence>
<accession>A0AAU2VZL2</accession>
<dbReference type="InterPro" id="IPR043519">
    <property type="entry name" value="NT_sf"/>
</dbReference>
<dbReference type="SUPFAM" id="SSF81301">
    <property type="entry name" value="Nucleotidyltransferase"/>
    <property type="match status" value="1"/>
</dbReference>
<protein>
    <submittedName>
        <fullName evidence="2">Nucleotidyltransferase domain-containing protein</fullName>
    </submittedName>
</protein>
<feature type="domain" description="Polymerase nucleotidyl transferase" evidence="1">
    <location>
        <begin position="11"/>
        <end position="65"/>
    </location>
</feature>
<sequence length="256" mass="28346">MTATETEQVLKRFVAGVRPLVPTVAFWAHGSLALGDFQEGRSDLDLITVVDSPLDTAHRERLAAFHQLLVDEEPAAAALHCSYLPRMSLADAGTDHVTWAHGMILERPVTPVTRRELLDGGLTLHGPPPTRLLPPLVPGQLEEYIRLDLREYWLPATGRPHLWLQDIWVDLGPLVLARAAVTLRDGRLITKGEALTELPGLGAPADLVHDIRERRYADPVPIGEAERVRRGEQARAFVRRGIRSTLGMGTETTRET</sequence>
<dbReference type="AlphaFoldDB" id="A0AAU2VZL2"/>
<dbReference type="EMBL" id="CP108313">
    <property type="protein sequence ID" value="WTW71888.1"/>
    <property type="molecule type" value="Genomic_DNA"/>
</dbReference>
<gene>
    <name evidence="2" type="ORF">OG398_28355</name>
</gene>
<name>A0AAU2VZL2_9ACTN</name>
<evidence type="ECO:0000313" key="2">
    <source>
        <dbReference type="EMBL" id="WTW71888.1"/>
    </source>
</evidence>
<dbReference type="InterPro" id="IPR002934">
    <property type="entry name" value="Polymerase_NTP_transf_dom"/>
</dbReference>
<reference evidence="2" key="1">
    <citation type="submission" date="2022-10" db="EMBL/GenBank/DDBJ databases">
        <title>The complete genomes of actinobacterial strains from the NBC collection.</title>
        <authorList>
            <person name="Joergensen T.S."/>
            <person name="Alvarez Arevalo M."/>
            <person name="Sterndorff E.B."/>
            <person name="Faurdal D."/>
            <person name="Vuksanovic O."/>
            <person name="Mourched A.-S."/>
            <person name="Charusanti P."/>
            <person name="Shaw S."/>
            <person name="Blin K."/>
            <person name="Weber T."/>
        </authorList>
    </citation>
    <scope>NUCLEOTIDE SEQUENCE</scope>
    <source>
        <strain evidence="2">NBC_00008</strain>
    </source>
</reference>
<proteinExistence type="predicted"/>
<dbReference type="GO" id="GO:0016779">
    <property type="term" value="F:nucleotidyltransferase activity"/>
    <property type="evidence" value="ECO:0007669"/>
    <property type="project" value="InterPro"/>
</dbReference>
<dbReference type="CDD" id="cd05403">
    <property type="entry name" value="NT_KNTase_like"/>
    <property type="match status" value="1"/>
</dbReference>
<dbReference type="Pfam" id="PF01909">
    <property type="entry name" value="NTP_transf_2"/>
    <property type="match status" value="1"/>
</dbReference>
<organism evidence="2">
    <name type="scientific">Streptomyces sp. NBC_00008</name>
    <dbReference type="NCBI Taxonomy" id="2903610"/>
    <lineage>
        <taxon>Bacteria</taxon>
        <taxon>Bacillati</taxon>
        <taxon>Actinomycetota</taxon>
        <taxon>Actinomycetes</taxon>
        <taxon>Kitasatosporales</taxon>
        <taxon>Streptomycetaceae</taxon>
        <taxon>Streptomyces</taxon>
    </lineage>
</organism>